<gene>
    <name evidence="2" type="ORF">BDU57DRAFT_523424</name>
</gene>
<evidence type="ECO:0000313" key="2">
    <source>
        <dbReference type="EMBL" id="KAF1912075.1"/>
    </source>
</evidence>
<feature type="region of interest" description="Disordered" evidence="1">
    <location>
        <begin position="1"/>
        <end position="38"/>
    </location>
</feature>
<dbReference type="Proteomes" id="UP000800096">
    <property type="component" value="Unassembled WGS sequence"/>
</dbReference>
<dbReference type="EMBL" id="ML979141">
    <property type="protein sequence ID" value="KAF1912075.1"/>
    <property type="molecule type" value="Genomic_DNA"/>
</dbReference>
<proteinExistence type="predicted"/>
<name>A0A6A5Q9H2_AMPQU</name>
<reference evidence="2" key="1">
    <citation type="journal article" date="2020" name="Stud. Mycol.">
        <title>101 Dothideomycetes genomes: a test case for predicting lifestyles and emergence of pathogens.</title>
        <authorList>
            <person name="Haridas S."/>
            <person name="Albert R."/>
            <person name="Binder M."/>
            <person name="Bloem J."/>
            <person name="Labutti K."/>
            <person name="Salamov A."/>
            <person name="Andreopoulos B."/>
            <person name="Baker S."/>
            <person name="Barry K."/>
            <person name="Bills G."/>
            <person name="Bluhm B."/>
            <person name="Cannon C."/>
            <person name="Castanera R."/>
            <person name="Culley D."/>
            <person name="Daum C."/>
            <person name="Ezra D."/>
            <person name="Gonzalez J."/>
            <person name="Henrissat B."/>
            <person name="Kuo A."/>
            <person name="Liang C."/>
            <person name="Lipzen A."/>
            <person name="Lutzoni F."/>
            <person name="Magnuson J."/>
            <person name="Mondo S."/>
            <person name="Nolan M."/>
            <person name="Ohm R."/>
            <person name="Pangilinan J."/>
            <person name="Park H.-J."/>
            <person name="Ramirez L."/>
            <person name="Alfaro M."/>
            <person name="Sun H."/>
            <person name="Tritt A."/>
            <person name="Yoshinaga Y."/>
            <person name="Zwiers L.-H."/>
            <person name="Turgeon B."/>
            <person name="Goodwin S."/>
            <person name="Spatafora J."/>
            <person name="Crous P."/>
            <person name="Grigoriev I."/>
        </authorList>
    </citation>
    <scope>NUCLEOTIDE SEQUENCE</scope>
    <source>
        <strain evidence="2">HMLAC05119</strain>
    </source>
</reference>
<protein>
    <submittedName>
        <fullName evidence="2">Uncharacterized protein</fullName>
    </submittedName>
</protein>
<sequence length="86" mass="9665">MSDMAIASSAARTNGGGDRGHRHKQRLRTPPFRPSGDTNRCQKYANMCGKNHKFLTPCRVSRWPASRIKHCHHSNSARRSERHGAA</sequence>
<dbReference type="AlphaFoldDB" id="A0A6A5Q9H2"/>
<keyword evidence="3" id="KW-1185">Reference proteome</keyword>
<accession>A0A6A5Q9H2</accession>
<evidence type="ECO:0000256" key="1">
    <source>
        <dbReference type="SAM" id="MobiDB-lite"/>
    </source>
</evidence>
<organism evidence="2 3">
    <name type="scientific">Ampelomyces quisqualis</name>
    <name type="common">Powdery mildew agent</name>
    <dbReference type="NCBI Taxonomy" id="50730"/>
    <lineage>
        <taxon>Eukaryota</taxon>
        <taxon>Fungi</taxon>
        <taxon>Dikarya</taxon>
        <taxon>Ascomycota</taxon>
        <taxon>Pezizomycotina</taxon>
        <taxon>Dothideomycetes</taxon>
        <taxon>Pleosporomycetidae</taxon>
        <taxon>Pleosporales</taxon>
        <taxon>Pleosporineae</taxon>
        <taxon>Phaeosphaeriaceae</taxon>
        <taxon>Ampelomyces</taxon>
    </lineage>
</organism>
<evidence type="ECO:0000313" key="3">
    <source>
        <dbReference type="Proteomes" id="UP000800096"/>
    </source>
</evidence>